<dbReference type="GO" id="GO:0030170">
    <property type="term" value="F:pyridoxal phosphate binding"/>
    <property type="evidence" value="ECO:0007669"/>
    <property type="project" value="TreeGrafter"/>
</dbReference>
<dbReference type="PANTHER" id="PTHR30244">
    <property type="entry name" value="TRANSAMINASE"/>
    <property type="match status" value="1"/>
</dbReference>
<name>A0A955L410_9BACT</name>
<accession>A0A955L410</accession>
<evidence type="ECO:0000256" key="1">
    <source>
        <dbReference type="PIRSR" id="PIRSR000390-1"/>
    </source>
</evidence>
<evidence type="ECO:0000313" key="5">
    <source>
        <dbReference type="Proteomes" id="UP000782843"/>
    </source>
</evidence>
<protein>
    <submittedName>
        <fullName evidence="4">DegT/DnrJ/EryC1/StrS family aminotransferase</fullName>
    </submittedName>
</protein>
<organism evidence="4 5">
    <name type="scientific">Candidatus Dojkabacteria bacterium</name>
    <dbReference type="NCBI Taxonomy" id="2099670"/>
    <lineage>
        <taxon>Bacteria</taxon>
        <taxon>Candidatus Dojkabacteria</taxon>
    </lineage>
</organism>
<dbReference type="AlphaFoldDB" id="A0A955L410"/>
<keyword evidence="2 3" id="KW-0663">Pyridoxal phosphate</keyword>
<reference evidence="4" key="1">
    <citation type="submission" date="2020-04" db="EMBL/GenBank/DDBJ databases">
        <authorList>
            <person name="Zhang T."/>
        </authorList>
    </citation>
    <scope>NUCLEOTIDE SEQUENCE</scope>
    <source>
        <strain evidence="4">HKST-UBA10</strain>
    </source>
</reference>
<dbReference type="InterPro" id="IPR015422">
    <property type="entry name" value="PyrdxlP-dep_Trfase_small"/>
</dbReference>
<dbReference type="InterPro" id="IPR015424">
    <property type="entry name" value="PyrdxlP-dep_Trfase"/>
</dbReference>
<dbReference type="GO" id="GO:0008483">
    <property type="term" value="F:transaminase activity"/>
    <property type="evidence" value="ECO:0007669"/>
    <property type="project" value="UniProtKB-KW"/>
</dbReference>
<evidence type="ECO:0000313" key="4">
    <source>
        <dbReference type="EMBL" id="MCA9382434.1"/>
    </source>
</evidence>
<comment type="similarity">
    <text evidence="3">Belongs to the DegT/DnrJ/EryC1 family.</text>
</comment>
<dbReference type="PANTHER" id="PTHR30244:SF34">
    <property type="entry name" value="DTDP-4-AMINO-4,6-DIDEOXYGALACTOSE TRANSAMINASE"/>
    <property type="match status" value="1"/>
</dbReference>
<evidence type="ECO:0000256" key="2">
    <source>
        <dbReference type="PIRSR" id="PIRSR000390-2"/>
    </source>
</evidence>
<dbReference type="EMBL" id="JAGQLG010000132">
    <property type="protein sequence ID" value="MCA9382434.1"/>
    <property type="molecule type" value="Genomic_DNA"/>
</dbReference>
<dbReference type="InterPro" id="IPR000653">
    <property type="entry name" value="DegT/StrS_aminotransferase"/>
</dbReference>
<comment type="caution">
    <text evidence="4">The sequence shown here is derived from an EMBL/GenBank/DDBJ whole genome shotgun (WGS) entry which is preliminary data.</text>
</comment>
<reference evidence="4" key="2">
    <citation type="journal article" date="2021" name="Microbiome">
        <title>Successional dynamics and alternative stable states in a saline activated sludge microbial community over 9 years.</title>
        <authorList>
            <person name="Wang Y."/>
            <person name="Ye J."/>
            <person name="Ju F."/>
            <person name="Liu L."/>
            <person name="Boyd J.A."/>
            <person name="Deng Y."/>
            <person name="Parks D.H."/>
            <person name="Jiang X."/>
            <person name="Yin X."/>
            <person name="Woodcroft B.J."/>
            <person name="Tyson G.W."/>
            <person name="Hugenholtz P."/>
            <person name="Polz M.F."/>
            <person name="Zhang T."/>
        </authorList>
    </citation>
    <scope>NUCLEOTIDE SEQUENCE</scope>
    <source>
        <strain evidence="4">HKST-UBA10</strain>
    </source>
</reference>
<proteinExistence type="inferred from homology"/>
<keyword evidence="4" id="KW-0032">Aminotransferase</keyword>
<dbReference type="GO" id="GO:0000271">
    <property type="term" value="P:polysaccharide biosynthetic process"/>
    <property type="evidence" value="ECO:0007669"/>
    <property type="project" value="TreeGrafter"/>
</dbReference>
<evidence type="ECO:0000256" key="3">
    <source>
        <dbReference type="RuleBase" id="RU004508"/>
    </source>
</evidence>
<keyword evidence="4" id="KW-0808">Transferase</keyword>
<dbReference type="Gene3D" id="3.40.640.10">
    <property type="entry name" value="Type I PLP-dependent aspartate aminotransferase-like (Major domain)"/>
    <property type="match status" value="1"/>
</dbReference>
<dbReference type="InterPro" id="IPR015421">
    <property type="entry name" value="PyrdxlP-dep_Trfase_major"/>
</dbReference>
<dbReference type="Gene3D" id="3.90.1150.10">
    <property type="entry name" value="Aspartate Aminotransferase, domain 1"/>
    <property type="match status" value="1"/>
</dbReference>
<dbReference type="PIRSF" id="PIRSF000390">
    <property type="entry name" value="PLP_StrS"/>
    <property type="match status" value="1"/>
</dbReference>
<dbReference type="Proteomes" id="UP000782843">
    <property type="component" value="Unassembled WGS sequence"/>
</dbReference>
<feature type="active site" description="Proton acceptor" evidence="1">
    <location>
        <position position="185"/>
    </location>
</feature>
<gene>
    <name evidence="4" type="ORF">KC660_03445</name>
</gene>
<feature type="modified residue" description="N6-(pyridoxal phosphate)lysine" evidence="2">
    <location>
        <position position="185"/>
    </location>
</feature>
<dbReference type="Pfam" id="PF01041">
    <property type="entry name" value="DegT_DnrJ_EryC1"/>
    <property type="match status" value="2"/>
</dbReference>
<dbReference type="SUPFAM" id="SSF53383">
    <property type="entry name" value="PLP-dependent transferases"/>
    <property type="match status" value="1"/>
</dbReference>
<sequence length="422" mass="47972">MKINKTMFTAHSPNTERDDLTHSLKSIFKFGNYKEGKELDLLQTKLESYFSSKVFLLDSARSALFIALKAMGIGEDDEVIIQAFNCVAVPNSIIWAGAKPVYSDIGPDLNIDFDSLRTKINEKTKAIVVQHTFGYPVDVDAIRNLIGDRKIYIIEDCAQMIGSKIDGRLIGTVGDMSIVSFGRDKAFSSGFGGALVVNKTDLVEKVEDLFDKLEYLPTLWSIREAKYPLLMSMFVKPFFNFFNIGKVMLIILQKIHFITNATTHEEKVSAGKPDFMPSKLNNILASAALFQFSKFDRFQSHRTELTSFYHESLKDTKGIRLPDYNWSLDFTLLRFPILVKDPMKAFKYLNKEYAIILGDWYRHPVSPKGVNMEVVNYHKGDCPNAEGYCAEILNLPLNINVTMNDAERIIRLLKNYLSKETN</sequence>